<dbReference type="AlphaFoldDB" id="A0A0K0DKZ6"/>
<organism evidence="1 2">
    <name type="scientific">Angiostrongylus cantonensis</name>
    <name type="common">Rat lungworm</name>
    <dbReference type="NCBI Taxonomy" id="6313"/>
    <lineage>
        <taxon>Eukaryota</taxon>
        <taxon>Metazoa</taxon>
        <taxon>Ecdysozoa</taxon>
        <taxon>Nematoda</taxon>
        <taxon>Chromadorea</taxon>
        <taxon>Rhabditida</taxon>
        <taxon>Rhabditina</taxon>
        <taxon>Rhabditomorpha</taxon>
        <taxon>Strongyloidea</taxon>
        <taxon>Metastrongylidae</taxon>
        <taxon>Angiostrongylus</taxon>
    </lineage>
</organism>
<keyword evidence="1" id="KW-1185">Reference proteome</keyword>
<dbReference type="WBParaSite" id="ACAC_0001222301-mRNA-1">
    <property type="protein sequence ID" value="ACAC_0001222301-mRNA-1"/>
    <property type="gene ID" value="ACAC_0001222301"/>
</dbReference>
<reference evidence="1" key="1">
    <citation type="submission" date="2012-09" db="EMBL/GenBank/DDBJ databases">
        <authorList>
            <person name="Martin A.A."/>
        </authorList>
    </citation>
    <scope>NUCLEOTIDE SEQUENCE</scope>
</reference>
<evidence type="ECO:0000313" key="2">
    <source>
        <dbReference type="WBParaSite" id="ACAC_0001222301-mRNA-1"/>
    </source>
</evidence>
<protein>
    <submittedName>
        <fullName evidence="2">ZP domain-containing protein</fullName>
    </submittedName>
</protein>
<sequence length="166" mass="18326">MTTALSVTAGQRRKCVVDGEHWLSPGIFQALSGGEIIAVAKMYVDLTGCFGKKSENALGKFMFMIARCQLLSRGPPAFAPGVSHDGDKNLLACPPAPRRQPQRFRSVNVTPLSVTNPYITKWRICGLRTTKEPLKTTEHRNGAGDIKSKLDRRPQMNALFNLILPY</sequence>
<proteinExistence type="predicted"/>
<reference evidence="2" key="2">
    <citation type="submission" date="2017-02" db="UniProtKB">
        <authorList>
            <consortium name="WormBaseParasite"/>
        </authorList>
    </citation>
    <scope>IDENTIFICATION</scope>
</reference>
<dbReference type="STRING" id="6313.A0A0K0DKZ6"/>
<accession>A0A0K0DKZ6</accession>
<evidence type="ECO:0000313" key="1">
    <source>
        <dbReference type="Proteomes" id="UP000035642"/>
    </source>
</evidence>
<name>A0A0K0DKZ6_ANGCA</name>
<dbReference type="Proteomes" id="UP000035642">
    <property type="component" value="Unassembled WGS sequence"/>
</dbReference>